<proteinExistence type="predicted"/>
<name>A0ABZ2YBV1_9BACT</name>
<dbReference type="Proteomes" id="UP001461341">
    <property type="component" value="Chromosome"/>
</dbReference>
<dbReference type="GO" id="GO:0016787">
    <property type="term" value="F:hydrolase activity"/>
    <property type="evidence" value="ECO:0007669"/>
    <property type="project" value="UniProtKB-KW"/>
</dbReference>
<keyword evidence="4" id="KW-1185">Reference proteome</keyword>
<accession>A0ABZ2YBV1</accession>
<dbReference type="SUPFAM" id="SSF54637">
    <property type="entry name" value="Thioesterase/thiol ester dehydrase-isomerase"/>
    <property type="match status" value="1"/>
</dbReference>
<dbReference type="EC" id="3.1.2.-" evidence="3"/>
<organism evidence="3 4">
    <name type="scientific">Thermatribacter velox</name>
    <dbReference type="NCBI Taxonomy" id="3039681"/>
    <lineage>
        <taxon>Bacteria</taxon>
        <taxon>Pseudomonadati</taxon>
        <taxon>Atribacterota</taxon>
        <taxon>Atribacteria</taxon>
        <taxon>Atribacterales</taxon>
        <taxon>Thermatribacteraceae</taxon>
        <taxon>Thermatribacter</taxon>
    </lineage>
</organism>
<evidence type="ECO:0000313" key="4">
    <source>
        <dbReference type="Proteomes" id="UP001461341"/>
    </source>
</evidence>
<dbReference type="PANTHER" id="PTHR47260:SF3">
    <property type="entry name" value="THIOESTERASE FAMILY PROTEIN (AFU_ORTHOLOGUE AFUA_7G03960)"/>
    <property type="match status" value="1"/>
</dbReference>
<dbReference type="InterPro" id="IPR006683">
    <property type="entry name" value="Thioestr_dom"/>
</dbReference>
<dbReference type="NCBIfam" id="TIGR00369">
    <property type="entry name" value="unchar_dom_1"/>
    <property type="match status" value="1"/>
</dbReference>
<dbReference type="InterPro" id="IPR003736">
    <property type="entry name" value="PAAI_dom"/>
</dbReference>
<feature type="domain" description="Thioesterase" evidence="2">
    <location>
        <begin position="45"/>
        <end position="117"/>
    </location>
</feature>
<evidence type="ECO:0000256" key="1">
    <source>
        <dbReference type="ARBA" id="ARBA00022801"/>
    </source>
</evidence>
<sequence>MAFVDNNRCFLCGKDNPIGLKIDFRKEGEYTVGETVVPWFFQGFQGVAHGGIVASLLDEVMSHSVKSDGLLAVTGSLEVKYHHPCLTGHPVLLRGKVEKVSGRIIEVFGEIVQDGKVVASGKGIFVIPRQGVIRK</sequence>
<evidence type="ECO:0000313" key="3">
    <source>
        <dbReference type="EMBL" id="WZL76478.1"/>
    </source>
</evidence>
<dbReference type="InterPro" id="IPR029069">
    <property type="entry name" value="HotDog_dom_sf"/>
</dbReference>
<evidence type="ECO:0000259" key="2">
    <source>
        <dbReference type="Pfam" id="PF03061"/>
    </source>
</evidence>
<gene>
    <name evidence="3" type="ORF">QBE54_01725</name>
</gene>
<dbReference type="InterPro" id="IPR052061">
    <property type="entry name" value="PTE-AB_protein"/>
</dbReference>
<protein>
    <submittedName>
        <fullName evidence="3">PaaI family thioesterase</fullName>
        <ecNumber evidence="3">3.1.2.-</ecNumber>
    </submittedName>
</protein>
<keyword evidence="1 3" id="KW-0378">Hydrolase</keyword>
<reference evidence="3 4" key="1">
    <citation type="submission" date="2023-03" db="EMBL/GenBank/DDBJ databases">
        <title>Novel Species.</title>
        <authorList>
            <person name="Ma S."/>
        </authorList>
    </citation>
    <scope>NUCLEOTIDE SEQUENCE [LARGE SCALE GENOMIC DNA]</scope>
    <source>
        <strain evidence="3 4">B11</strain>
    </source>
</reference>
<dbReference type="PANTHER" id="PTHR47260">
    <property type="entry name" value="UPF0644 PROTEIN PB2B4.06"/>
    <property type="match status" value="1"/>
</dbReference>
<dbReference type="EMBL" id="CP121689">
    <property type="protein sequence ID" value="WZL76478.1"/>
    <property type="molecule type" value="Genomic_DNA"/>
</dbReference>
<dbReference type="Gene3D" id="3.10.129.10">
    <property type="entry name" value="Hotdog Thioesterase"/>
    <property type="match status" value="1"/>
</dbReference>
<dbReference type="RefSeq" id="WP_369018643.1">
    <property type="nucleotide sequence ID" value="NZ_CP121689.1"/>
</dbReference>
<dbReference type="Pfam" id="PF03061">
    <property type="entry name" value="4HBT"/>
    <property type="match status" value="1"/>
</dbReference>
<dbReference type="CDD" id="cd03443">
    <property type="entry name" value="PaaI_thioesterase"/>
    <property type="match status" value="1"/>
</dbReference>